<evidence type="ECO:0000256" key="4">
    <source>
        <dbReference type="ARBA" id="ARBA00022729"/>
    </source>
</evidence>
<proteinExistence type="inferred from homology"/>
<dbReference type="PROSITE" id="PS51257">
    <property type="entry name" value="PROKAR_LIPOPROTEIN"/>
    <property type="match status" value="1"/>
</dbReference>
<dbReference type="SUPFAM" id="SSF53807">
    <property type="entry name" value="Helical backbone' metal receptor"/>
    <property type="match status" value="1"/>
</dbReference>
<accession>A0ABN1QB08</accession>
<dbReference type="Proteomes" id="UP001501578">
    <property type="component" value="Unassembled WGS sequence"/>
</dbReference>
<protein>
    <submittedName>
        <fullName evidence="7">Iron-siderophore ABC transporter substrate-binding protein</fullName>
    </submittedName>
</protein>
<gene>
    <name evidence="7" type="ORF">GCM10009560_51300</name>
</gene>
<dbReference type="InterPro" id="IPR002491">
    <property type="entry name" value="ABC_transptr_periplasmic_BD"/>
</dbReference>
<dbReference type="PROSITE" id="PS50983">
    <property type="entry name" value="FE_B12_PBP"/>
    <property type="match status" value="1"/>
</dbReference>
<dbReference type="EMBL" id="BAAAHQ010000026">
    <property type="protein sequence ID" value="GAA0940130.1"/>
    <property type="molecule type" value="Genomic_DNA"/>
</dbReference>
<sequence>MKKFAAVACLVLVTACAAQERPAQKAAAGQGAYPVTLTNAWGQDTLDKKPLRVATVSDGDTSIALALGLVPVITPDVVDGGTVPEYKKQAMDKLGVTSLKTYDDTDGTDFEAIAAEAPDVILGVNTWAMDTDYAKLAPIAPVVTYAQKKDADTLPWQERLKVAAKALGLSDRAEAVISANRKVIADAAAANPAFQGKTYTYVVVHPEQITFMSYANQDPGIFEELGLRKTANAADYSADNNGVSLENLDQLDADVVLVTYPFGDEGLLSASELAGNKLFQSLKAVKNKHVAVVPSQNTLSSAIAYPDALSSSWVVEQLAPILAKAVAGA</sequence>
<keyword evidence="8" id="KW-1185">Reference proteome</keyword>
<feature type="domain" description="Fe/B12 periplasmic-binding" evidence="6">
    <location>
        <begin position="52"/>
        <end position="326"/>
    </location>
</feature>
<keyword evidence="4 5" id="KW-0732">Signal</keyword>
<evidence type="ECO:0000313" key="8">
    <source>
        <dbReference type="Proteomes" id="UP001501578"/>
    </source>
</evidence>
<feature type="chain" id="PRO_5046966651" evidence="5">
    <location>
        <begin position="18"/>
        <end position="329"/>
    </location>
</feature>
<name>A0ABN1QB08_9ACTN</name>
<dbReference type="RefSeq" id="WP_343952570.1">
    <property type="nucleotide sequence ID" value="NZ_BAAAHQ010000026.1"/>
</dbReference>
<comment type="caution">
    <text evidence="7">The sequence shown here is derived from an EMBL/GenBank/DDBJ whole genome shotgun (WGS) entry which is preliminary data.</text>
</comment>
<dbReference type="InterPro" id="IPR051313">
    <property type="entry name" value="Bact_iron-sidero_bind"/>
</dbReference>
<dbReference type="Pfam" id="PF01497">
    <property type="entry name" value="Peripla_BP_2"/>
    <property type="match status" value="1"/>
</dbReference>
<dbReference type="Gene3D" id="3.40.50.1980">
    <property type="entry name" value="Nitrogenase molybdenum iron protein domain"/>
    <property type="match status" value="2"/>
</dbReference>
<comment type="similarity">
    <text evidence="2">Belongs to the bacterial solute-binding protein 8 family.</text>
</comment>
<feature type="signal peptide" evidence="5">
    <location>
        <begin position="1"/>
        <end position="17"/>
    </location>
</feature>
<keyword evidence="3" id="KW-0813">Transport</keyword>
<evidence type="ECO:0000256" key="5">
    <source>
        <dbReference type="SAM" id="SignalP"/>
    </source>
</evidence>
<evidence type="ECO:0000256" key="1">
    <source>
        <dbReference type="ARBA" id="ARBA00004196"/>
    </source>
</evidence>
<dbReference type="PANTHER" id="PTHR30532">
    <property type="entry name" value="IRON III DICITRATE-BINDING PERIPLASMIC PROTEIN"/>
    <property type="match status" value="1"/>
</dbReference>
<evidence type="ECO:0000259" key="6">
    <source>
        <dbReference type="PROSITE" id="PS50983"/>
    </source>
</evidence>
<dbReference type="PANTHER" id="PTHR30532:SF24">
    <property type="entry name" value="FERRIC ENTEROBACTIN-BINDING PERIPLASMIC PROTEIN FEPB"/>
    <property type="match status" value="1"/>
</dbReference>
<reference evidence="7 8" key="1">
    <citation type="journal article" date="2019" name="Int. J. Syst. Evol. Microbiol.">
        <title>The Global Catalogue of Microorganisms (GCM) 10K type strain sequencing project: providing services to taxonomists for standard genome sequencing and annotation.</title>
        <authorList>
            <consortium name="The Broad Institute Genomics Platform"/>
            <consortium name="The Broad Institute Genome Sequencing Center for Infectious Disease"/>
            <person name="Wu L."/>
            <person name="Ma J."/>
        </authorList>
    </citation>
    <scope>NUCLEOTIDE SEQUENCE [LARGE SCALE GENOMIC DNA]</scope>
    <source>
        <strain evidence="7 8">JCM 11136</strain>
    </source>
</reference>
<comment type="subcellular location">
    <subcellularLocation>
        <location evidence="1">Cell envelope</location>
    </subcellularLocation>
</comment>
<evidence type="ECO:0000256" key="2">
    <source>
        <dbReference type="ARBA" id="ARBA00008814"/>
    </source>
</evidence>
<organism evidence="7 8">
    <name type="scientific">Nonomuraea longicatena</name>
    <dbReference type="NCBI Taxonomy" id="83682"/>
    <lineage>
        <taxon>Bacteria</taxon>
        <taxon>Bacillati</taxon>
        <taxon>Actinomycetota</taxon>
        <taxon>Actinomycetes</taxon>
        <taxon>Streptosporangiales</taxon>
        <taxon>Streptosporangiaceae</taxon>
        <taxon>Nonomuraea</taxon>
    </lineage>
</organism>
<evidence type="ECO:0000256" key="3">
    <source>
        <dbReference type="ARBA" id="ARBA00022448"/>
    </source>
</evidence>
<evidence type="ECO:0000313" key="7">
    <source>
        <dbReference type="EMBL" id="GAA0940130.1"/>
    </source>
</evidence>